<evidence type="ECO:0000313" key="6">
    <source>
        <dbReference type="EMBL" id="ADI38966.1"/>
    </source>
</evidence>
<feature type="domain" description="Protein kinase" evidence="5">
    <location>
        <begin position="26"/>
        <end position="330"/>
    </location>
</feature>
<dbReference type="STRING" id="716544.wcw_1621"/>
<evidence type="ECO:0000256" key="2">
    <source>
        <dbReference type="ARBA" id="ARBA00022741"/>
    </source>
</evidence>
<accession>D6YSC1</accession>
<keyword evidence="3 6" id="KW-0418">Kinase</keyword>
<dbReference type="KEGG" id="wch:wcw_1621"/>
<dbReference type="Gene3D" id="1.10.510.10">
    <property type="entry name" value="Transferase(Phosphotransferase) domain 1"/>
    <property type="match status" value="1"/>
</dbReference>
<dbReference type="eggNOG" id="COG2208">
    <property type="taxonomic scope" value="Bacteria"/>
</dbReference>
<dbReference type="InterPro" id="IPR008271">
    <property type="entry name" value="Ser/Thr_kinase_AS"/>
</dbReference>
<dbReference type="SMART" id="SM00220">
    <property type="entry name" value="S_TKc"/>
    <property type="match status" value="1"/>
</dbReference>
<dbReference type="InterPro" id="IPR000719">
    <property type="entry name" value="Prot_kinase_dom"/>
</dbReference>
<dbReference type="Pfam" id="PF07228">
    <property type="entry name" value="SpoIIE"/>
    <property type="match status" value="1"/>
</dbReference>
<dbReference type="PROSITE" id="PS00108">
    <property type="entry name" value="PROTEIN_KINASE_ST"/>
    <property type="match status" value="1"/>
</dbReference>
<dbReference type="AlphaFoldDB" id="D6YSC1"/>
<dbReference type="Pfam" id="PF00069">
    <property type="entry name" value="Pkinase"/>
    <property type="match status" value="1"/>
</dbReference>
<dbReference type="RefSeq" id="WP_013182672.1">
    <property type="nucleotide sequence ID" value="NC_014225.1"/>
</dbReference>
<gene>
    <name evidence="6" type="primary">pkn5</name>
    <name evidence="6" type="ordered locus">wcw_1621</name>
</gene>
<dbReference type="InterPro" id="IPR011009">
    <property type="entry name" value="Kinase-like_dom_sf"/>
</dbReference>
<dbReference type="Gene3D" id="3.60.40.10">
    <property type="entry name" value="PPM-type phosphatase domain"/>
    <property type="match status" value="1"/>
</dbReference>
<dbReference type="GO" id="GO:0005524">
    <property type="term" value="F:ATP binding"/>
    <property type="evidence" value="ECO:0007669"/>
    <property type="project" value="UniProtKB-KW"/>
</dbReference>
<keyword evidence="6" id="KW-0723">Serine/threonine-protein kinase</keyword>
<name>D6YSC1_WADCW</name>
<evidence type="ECO:0000256" key="1">
    <source>
        <dbReference type="ARBA" id="ARBA00022679"/>
    </source>
</evidence>
<dbReference type="SUPFAM" id="SSF56112">
    <property type="entry name" value="Protein kinase-like (PK-like)"/>
    <property type="match status" value="1"/>
</dbReference>
<keyword evidence="4" id="KW-0067">ATP-binding</keyword>
<evidence type="ECO:0000256" key="3">
    <source>
        <dbReference type="ARBA" id="ARBA00022777"/>
    </source>
</evidence>
<dbReference type="HOGENOM" id="CLU_042256_0_0_0"/>
<dbReference type="GO" id="GO:0004674">
    <property type="term" value="F:protein serine/threonine kinase activity"/>
    <property type="evidence" value="ECO:0007669"/>
    <property type="project" value="UniProtKB-KW"/>
</dbReference>
<proteinExistence type="predicted"/>
<dbReference type="eggNOG" id="COG0515">
    <property type="taxonomic scope" value="Bacteria"/>
</dbReference>
<keyword evidence="2" id="KW-0547">Nucleotide-binding</keyword>
<sequence>MSGEKKLTEQSATANQLPLPKKIGPYRIEGLLSKGGMSDLYLGIHPTSKNPIAVKVLSQKFITNTEVVQRFLNEAEIISMTNHPNIVKMHGHGEWEGGLFIAMEYIEGASLREYLLSTPLSLKRALGIIIDIAYALCHLHTHGVIHRDLKPENILVTESGAIKVIDFGIAQLLTEKVSPEQNLAPRLIGTPIYISPEQKKNPETVSFPSDIYSLGIISYELILGKLSQGHLHLSLMPTGMQGILQKCLLPNPDERYQDIVDFITDVSSYLNSPSLQKERMTGDQLSELQEDLKNIQSLLVNNIPSEWENVNIGLSSHKTMMTPGIYHHFFSIDEFQYAIILGEISCVGAESYMKTAIFKGILLALLSNYKEPGEFCYTLNRLLVEHQIGPILNFTFLILNIKNHTLTYTSCGTGHLWMIQDERLTLLPSNEDPQALGIDQNTVFNSRVRPWKPGEILFVSMIPKLLKKPPQALFQELLKEYSPSPPQQFVDHLIRNLRLSLGEQIKSRPISLLAIEHIQKPNSV</sequence>
<evidence type="ECO:0000259" key="5">
    <source>
        <dbReference type="PROSITE" id="PS50011"/>
    </source>
</evidence>
<organism evidence="6 7">
    <name type="scientific">Waddlia chondrophila (strain ATCC VR-1470 / WSU 86-1044)</name>
    <dbReference type="NCBI Taxonomy" id="716544"/>
    <lineage>
        <taxon>Bacteria</taxon>
        <taxon>Pseudomonadati</taxon>
        <taxon>Chlamydiota</taxon>
        <taxon>Chlamydiia</taxon>
        <taxon>Parachlamydiales</taxon>
        <taxon>Waddliaceae</taxon>
        <taxon>Waddlia</taxon>
    </lineage>
</organism>
<evidence type="ECO:0000256" key="4">
    <source>
        <dbReference type="ARBA" id="ARBA00022840"/>
    </source>
</evidence>
<dbReference type="Gene3D" id="3.30.200.20">
    <property type="entry name" value="Phosphorylase Kinase, domain 1"/>
    <property type="match status" value="1"/>
</dbReference>
<protein>
    <submittedName>
        <fullName evidence="6">Putative serine/threonine protein kinase</fullName>
    </submittedName>
</protein>
<dbReference type="OrthoDB" id="9788659at2"/>
<keyword evidence="7" id="KW-1185">Reference proteome</keyword>
<keyword evidence="1" id="KW-0808">Transferase</keyword>
<dbReference type="PANTHER" id="PTHR43289:SF6">
    <property type="entry name" value="SERINE_THREONINE-PROTEIN KINASE NEKL-3"/>
    <property type="match status" value="1"/>
</dbReference>
<dbReference type="EMBL" id="CP001928">
    <property type="protein sequence ID" value="ADI38966.1"/>
    <property type="molecule type" value="Genomic_DNA"/>
</dbReference>
<dbReference type="PROSITE" id="PS50011">
    <property type="entry name" value="PROTEIN_KINASE_DOM"/>
    <property type="match status" value="1"/>
</dbReference>
<dbReference type="InterPro" id="IPR001932">
    <property type="entry name" value="PPM-type_phosphatase-like_dom"/>
</dbReference>
<dbReference type="InterPro" id="IPR036457">
    <property type="entry name" value="PPM-type-like_dom_sf"/>
</dbReference>
<dbReference type="CDD" id="cd14014">
    <property type="entry name" value="STKc_PknB_like"/>
    <property type="match status" value="1"/>
</dbReference>
<dbReference type="PANTHER" id="PTHR43289">
    <property type="entry name" value="MITOGEN-ACTIVATED PROTEIN KINASE KINASE KINASE 20-RELATED"/>
    <property type="match status" value="1"/>
</dbReference>
<dbReference type="Proteomes" id="UP000001505">
    <property type="component" value="Chromosome"/>
</dbReference>
<evidence type="ECO:0000313" key="7">
    <source>
        <dbReference type="Proteomes" id="UP000001505"/>
    </source>
</evidence>
<reference evidence="6 7" key="1">
    <citation type="journal article" date="2010" name="PLoS ONE">
        <title>The Waddlia genome: a window into chlamydial biology.</title>
        <authorList>
            <person name="Bertelli C."/>
            <person name="Collyn F."/>
            <person name="Croxatto A."/>
            <person name="Ruckert C."/>
            <person name="Polkinghorne A."/>
            <person name="Kebbi-Beghdadi C."/>
            <person name="Goesmann A."/>
            <person name="Vaughan L."/>
            <person name="Greub G."/>
        </authorList>
    </citation>
    <scope>NUCLEOTIDE SEQUENCE [LARGE SCALE GENOMIC DNA]</scope>
    <source>
        <strain evidence="7">ATCC VR-1470 / WSU 86-1044</strain>
    </source>
</reference>